<dbReference type="RefSeq" id="WP_139011770.1">
    <property type="nucleotide sequence ID" value="NZ_VBSN01000027.1"/>
</dbReference>
<dbReference type="InterPro" id="IPR052029">
    <property type="entry name" value="PpiD_chaperone"/>
</dbReference>
<proteinExistence type="inferred from homology"/>
<dbReference type="Proteomes" id="UP000323994">
    <property type="component" value="Unassembled WGS sequence"/>
</dbReference>
<evidence type="ECO:0000313" key="14">
    <source>
        <dbReference type="EMBL" id="KAA6440781.1"/>
    </source>
</evidence>
<keyword evidence="5 12" id="KW-1133">Transmembrane helix</keyword>
<feature type="transmembrane region" description="Helical" evidence="12">
    <location>
        <begin position="12"/>
        <end position="33"/>
    </location>
</feature>
<keyword evidence="6 12" id="KW-0472">Membrane</keyword>
<keyword evidence="15" id="KW-1185">Reference proteome</keyword>
<name>A0A5M8QZE0_9BACT</name>
<reference evidence="14 15" key="1">
    <citation type="submission" date="2019-05" db="EMBL/GenBank/DDBJ databases">
        <authorList>
            <person name="Qu J.-H."/>
        </authorList>
    </citation>
    <scope>NUCLEOTIDE SEQUENCE [LARGE SCALE GENOMIC DNA]</scope>
    <source>
        <strain evidence="14 15">NS28</strain>
    </source>
</reference>
<dbReference type="GO" id="GO:0003755">
    <property type="term" value="F:peptidyl-prolyl cis-trans isomerase activity"/>
    <property type="evidence" value="ECO:0007669"/>
    <property type="project" value="UniProtKB-KW"/>
</dbReference>
<dbReference type="InterPro" id="IPR027304">
    <property type="entry name" value="Trigger_fact/SurA_dom_sf"/>
</dbReference>
<evidence type="ECO:0000256" key="6">
    <source>
        <dbReference type="ARBA" id="ARBA00023136"/>
    </source>
</evidence>
<evidence type="ECO:0000256" key="2">
    <source>
        <dbReference type="ARBA" id="ARBA00022475"/>
    </source>
</evidence>
<keyword evidence="11" id="KW-0697">Rotamase</keyword>
<organism evidence="14 15">
    <name type="scientific">Dyadobacter flavalbus</name>
    <dbReference type="NCBI Taxonomy" id="2579942"/>
    <lineage>
        <taxon>Bacteria</taxon>
        <taxon>Pseudomonadati</taxon>
        <taxon>Bacteroidota</taxon>
        <taxon>Cytophagia</taxon>
        <taxon>Cytophagales</taxon>
        <taxon>Spirosomataceae</taxon>
        <taxon>Dyadobacter</taxon>
    </lineage>
</organism>
<dbReference type="PANTHER" id="PTHR47529">
    <property type="entry name" value="PEPTIDYL-PROLYL CIS-TRANS ISOMERASE D"/>
    <property type="match status" value="1"/>
</dbReference>
<keyword evidence="2" id="KW-1003">Cell membrane</keyword>
<sequence length="706" mass="77694">MALINKIREKSGIAVTVIAISLILFMVGGDLLGPNSSILGGGNSQTVGEIAGKEINIKDFQSRVDGFRQNYEAQSGRSLSENELASLRDQAWNQYVVDIAYKKEFDDLGLTVTDDELVDMVQGNHISPSILQAFSDPTTGKFDKNAVVNYLKNLKTLPIDQQRSWENFEKSLREERTRTKYENLLKLSTYTPKAQAEKEYIAQSTKANLRYLYVPYFSVVDTTIKVTDSQLEEYLSAHRKEYKGTDTRSIEYVTFPVQPAKDDSAALYNEIKELARGLATAPNDSAFASMNSDIPLPINMSYATMSDQLKEAVKTFVPGGVYGPYREGNTYYIYKYGGTKVDTAYSARASHILIRAENQSDSAKAAARTKAEGVLAQIRAGANFEALAATSSADPGSAQRGGDLGYFQNNGAMVKPFEEAVFSASAPGLIPRLVESQFGFHIIKVTAPKSNTLYRIAAIGKTIAPSQATRDEAYRKADEFANSVKTKEQFDEAVKKNKSLVVATANRIPESATNINAIQNGREIVRWAFKDDSKINSVSQVFETEEQYIVAVLTGKSDQKDVKVDDFRDELTTKVRNQIKAEQITAKLKGATGDLPTIAKKYGAGALVESATDITLATGFLTSAGFDPIALGKAFSLKPGQKTGVFTGENGVFIMELVSKTEAPKIADYTQYKTQLTQSLESRMSYLVNEAIRENAKIEDRRAKFF</sequence>
<keyword evidence="7" id="KW-0143">Chaperone</keyword>
<evidence type="ECO:0000256" key="9">
    <source>
        <dbReference type="ARBA" id="ARBA00040743"/>
    </source>
</evidence>
<dbReference type="Pfam" id="PF13616">
    <property type="entry name" value="Rotamase_3"/>
    <property type="match status" value="1"/>
</dbReference>
<evidence type="ECO:0000256" key="8">
    <source>
        <dbReference type="ARBA" id="ARBA00038408"/>
    </source>
</evidence>
<evidence type="ECO:0000256" key="5">
    <source>
        <dbReference type="ARBA" id="ARBA00022989"/>
    </source>
</evidence>
<comment type="subcellular location">
    <subcellularLocation>
        <location evidence="1">Cell inner membrane</location>
        <topology evidence="1">Single-pass type II membrane protein</topology>
        <orientation evidence="1">Periplasmic side</orientation>
    </subcellularLocation>
</comment>
<dbReference type="PROSITE" id="PS50198">
    <property type="entry name" value="PPIC_PPIASE_2"/>
    <property type="match status" value="1"/>
</dbReference>
<dbReference type="AlphaFoldDB" id="A0A5M8QZE0"/>
<dbReference type="OrthoDB" id="9812372at2"/>
<evidence type="ECO:0000256" key="3">
    <source>
        <dbReference type="ARBA" id="ARBA00022519"/>
    </source>
</evidence>
<evidence type="ECO:0000313" key="15">
    <source>
        <dbReference type="Proteomes" id="UP000323994"/>
    </source>
</evidence>
<dbReference type="Pfam" id="PF13623">
    <property type="entry name" value="SurA_N_2"/>
    <property type="match status" value="1"/>
</dbReference>
<accession>A0A5M8QZE0</accession>
<dbReference type="SUPFAM" id="SSF54534">
    <property type="entry name" value="FKBP-like"/>
    <property type="match status" value="1"/>
</dbReference>
<dbReference type="GO" id="GO:0005886">
    <property type="term" value="C:plasma membrane"/>
    <property type="evidence" value="ECO:0007669"/>
    <property type="project" value="UniProtKB-SubCell"/>
</dbReference>
<gene>
    <name evidence="14" type="ORF">FEM33_09450</name>
</gene>
<keyword evidence="11 14" id="KW-0413">Isomerase</keyword>
<comment type="similarity">
    <text evidence="8">Belongs to the PpiD chaperone family.</text>
</comment>
<dbReference type="PROSITE" id="PS01096">
    <property type="entry name" value="PPIC_PPIASE_1"/>
    <property type="match status" value="1"/>
</dbReference>
<keyword evidence="3" id="KW-0997">Cell inner membrane</keyword>
<evidence type="ECO:0000256" key="12">
    <source>
        <dbReference type="SAM" id="Phobius"/>
    </source>
</evidence>
<protein>
    <recommendedName>
        <fullName evidence="9">Periplasmic chaperone PpiD</fullName>
    </recommendedName>
    <alternativeName>
        <fullName evidence="10">Periplasmic folding chaperone</fullName>
    </alternativeName>
</protein>
<keyword evidence="4 12" id="KW-0812">Transmembrane</keyword>
<evidence type="ECO:0000256" key="10">
    <source>
        <dbReference type="ARBA" id="ARBA00042775"/>
    </source>
</evidence>
<feature type="domain" description="PpiC" evidence="13">
    <location>
        <begin position="344"/>
        <end position="447"/>
    </location>
</feature>
<evidence type="ECO:0000256" key="7">
    <source>
        <dbReference type="ARBA" id="ARBA00023186"/>
    </source>
</evidence>
<dbReference type="Gene3D" id="3.10.50.40">
    <property type="match status" value="2"/>
</dbReference>
<evidence type="ECO:0000256" key="11">
    <source>
        <dbReference type="PROSITE-ProRule" id="PRU00278"/>
    </source>
</evidence>
<dbReference type="PANTHER" id="PTHR47529:SF1">
    <property type="entry name" value="PERIPLASMIC CHAPERONE PPID"/>
    <property type="match status" value="1"/>
</dbReference>
<dbReference type="InterPro" id="IPR000297">
    <property type="entry name" value="PPIase_PpiC"/>
</dbReference>
<evidence type="ECO:0000256" key="1">
    <source>
        <dbReference type="ARBA" id="ARBA00004382"/>
    </source>
</evidence>
<dbReference type="EMBL" id="VBSN01000027">
    <property type="protein sequence ID" value="KAA6440781.1"/>
    <property type="molecule type" value="Genomic_DNA"/>
</dbReference>
<evidence type="ECO:0000256" key="4">
    <source>
        <dbReference type="ARBA" id="ARBA00022692"/>
    </source>
</evidence>
<dbReference type="InterPro" id="IPR023058">
    <property type="entry name" value="PPIase_PpiC_CS"/>
</dbReference>
<comment type="caution">
    <text evidence="14">The sequence shown here is derived from an EMBL/GenBank/DDBJ whole genome shotgun (WGS) entry which is preliminary data.</text>
</comment>
<dbReference type="InterPro" id="IPR046357">
    <property type="entry name" value="PPIase_dom_sf"/>
</dbReference>
<evidence type="ECO:0000259" key="13">
    <source>
        <dbReference type="PROSITE" id="PS50198"/>
    </source>
</evidence>
<dbReference type="SUPFAM" id="SSF109998">
    <property type="entry name" value="Triger factor/SurA peptide-binding domain-like"/>
    <property type="match status" value="1"/>
</dbReference>